<evidence type="ECO:0000313" key="1">
    <source>
        <dbReference type="EMBL" id="KAK4184744.1"/>
    </source>
</evidence>
<feature type="non-terminal residue" evidence="1">
    <location>
        <position position="166"/>
    </location>
</feature>
<keyword evidence="2" id="KW-1185">Reference proteome</keyword>
<protein>
    <submittedName>
        <fullName evidence="1">Uncharacterized protein</fullName>
    </submittedName>
</protein>
<name>A0AAN6WMF8_9PEZI</name>
<dbReference type="AlphaFoldDB" id="A0AAN6WMF8"/>
<reference evidence="1" key="1">
    <citation type="journal article" date="2023" name="Mol. Phylogenet. Evol.">
        <title>Genome-scale phylogeny and comparative genomics of the fungal order Sordariales.</title>
        <authorList>
            <person name="Hensen N."/>
            <person name="Bonometti L."/>
            <person name="Westerberg I."/>
            <person name="Brannstrom I.O."/>
            <person name="Guillou S."/>
            <person name="Cros-Aarteil S."/>
            <person name="Calhoun S."/>
            <person name="Haridas S."/>
            <person name="Kuo A."/>
            <person name="Mondo S."/>
            <person name="Pangilinan J."/>
            <person name="Riley R."/>
            <person name="LaButti K."/>
            <person name="Andreopoulos B."/>
            <person name="Lipzen A."/>
            <person name="Chen C."/>
            <person name="Yan M."/>
            <person name="Daum C."/>
            <person name="Ng V."/>
            <person name="Clum A."/>
            <person name="Steindorff A."/>
            <person name="Ohm R.A."/>
            <person name="Martin F."/>
            <person name="Silar P."/>
            <person name="Natvig D.O."/>
            <person name="Lalanne C."/>
            <person name="Gautier V."/>
            <person name="Ament-Velasquez S.L."/>
            <person name="Kruys A."/>
            <person name="Hutchinson M.I."/>
            <person name="Powell A.J."/>
            <person name="Barry K."/>
            <person name="Miller A.N."/>
            <person name="Grigoriev I.V."/>
            <person name="Debuchy R."/>
            <person name="Gladieux P."/>
            <person name="Hiltunen Thoren M."/>
            <person name="Johannesson H."/>
        </authorList>
    </citation>
    <scope>NUCLEOTIDE SEQUENCE</scope>
    <source>
        <strain evidence="1">PSN309</strain>
    </source>
</reference>
<dbReference type="Proteomes" id="UP001302126">
    <property type="component" value="Unassembled WGS sequence"/>
</dbReference>
<organism evidence="1 2">
    <name type="scientific">Podospora australis</name>
    <dbReference type="NCBI Taxonomy" id="1536484"/>
    <lineage>
        <taxon>Eukaryota</taxon>
        <taxon>Fungi</taxon>
        <taxon>Dikarya</taxon>
        <taxon>Ascomycota</taxon>
        <taxon>Pezizomycotina</taxon>
        <taxon>Sordariomycetes</taxon>
        <taxon>Sordariomycetidae</taxon>
        <taxon>Sordariales</taxon>
        <taxon>Podosporaceae</taxon>
        <taxon>Podospora</taxon>
    </lineage>
</organism>
<comment type="caution">
    <text evidence="1">The sequence shown here is derived from an EMBL/GenBank/DDBJ whole genome shotgun (WGS) entry which is preliminary data.</text>
</comment>
<sequence>MDLLALSDTITILVELEYTLTSQPRPSPILPKSSDSSNRRKVFTFMPLTFAAKLDTDTVPLFLQSLSRACLQRIRSRNRTKSFKLLDQPLVSSIPLPPLTLRALVRRPCLFSWNGLPRRDQNSNPLLGIKRLTTQELRTQLEMVRLRGYQDVVHVVMDIEMHEGHD</sequence>
<proteinExistence type="predicted"/>
<evidence type="ECO:0000313" key="2">
    <source>
        <dbReference type="Proteomes" id="UP001302126"/>
    </source>
</evidence>
<gene>
    <name evidence="1" type="ORF">QBC35DRAFT_348772</name>
</gene>
<accession>A0AAN6WMF8</accession>
<dbReference type="EMBL" id="MU864475">
    <property type="protein sequence ID" value="KAK4184744.1"/>
    <property type="molecule type" value="Genomic_DNA"/>
</dbReference>
<reference evidence="1" key="2">
    <citation type="submission" date="2023-05" db="EMBL/GenBank/DDBJ databases">
        <authorList>
            <consortium name="Lawrence Berkeley National Laboratory"/>
            <person name="Steindorff A."/>
            <person name="Hensen N."/>
            <person name="Bonometti L."/>
            <person name="Westerberg I."/>
            <person name="Brannstrom I.O."/>
            <person name="Guillou S."/>
            <person name="Cros-Aarteil S."/>
            <person name="Calhoun S."/>
            <person name="Haridas S."/>
            <person name="Kuo A."/>
            <person name="Mondo S."/>
            <person name="Pangilinan J."/>
            <person name="Riley R."/>
            <person name="Labutti K."/>
            <person name="Andreopoulos B."/>
            <person name="Lipzen A."/>
            <person name="Chen C."/>
            <person name="Yanf M."/>
            <person name="Daum C."/>
            <person name="Ng V."/>
            <person name="Clum A."/>
            <person name="Ohm R."/>
            <person name="Martin F."/>
            <person name="Silar P."/>
            <person name="Natvig D."/>
            <person name="Lalanne C."/>
            <person name="Gautier V."/>
            <person name="Ament-Velasquez S.L."/>
            <person name="Kruys A."/>
            <person name="Hutchinson M.I."/>
            <person name="Powell A.J."/>
            <person name="Barry K."/>
            <person name="Miller A.N."/>
            <person name="Grigoriev I.V."/>
            <person name="Debuchy R."/>
            <person name="Gladieux P."/>
            <person name="Thoren M.H."/>
            <person name="Johannesson H."/>
        </authorList>
    </citation>
    <scope>NUCLEOTIDE SEQUENCE</scope>
    <source>
        <strain evidence="1">PSN309</strain>
    </source>
</reference>